<protein>
    <submittedName>
        <fullName evidence="2">Uncharacterized protein</fullName>
    </submittedName>
</protein>
<comment type="caution">
    <text evidence="2">The sequence shown here is derived from an EMBL/GenBank/DDBJ whole genome shotgun (WGS) entry which is preliminary data.</text>
</comment>
<evidence type="ECO:0000313" key="2">
    <source>
        <dbReference type="EMBL" id="TPV31411.1"/>
    </source>
</evidence>
<keyword evidence="1" id="KW-0472">Membrane</keyword>
<evidence type="ECO:0000313" key="3">
    <source>
        <dbReference type="Proteomes" id="UP000317332"/>
    </source>
</evidence>
<organism evidence="2 3">
    <name type="scientific">Paucihalobacter ruber</name>
    <dbReference type="NCBI Taxonomy" id="2567861"/>
    <lineage>
        <taxon>Bacteria</taxon>
        <taxon>Pseudomonadati</taxon>
        <taxon>Bacteroidota</taxon>
        <taxon>Flavobacteriia</taxon>
        <taxon>Flavobacteriales</taxon>
        <taxon>Flavobacteriaceae</taxon>
        <taxon>Paucihalobacter</taxon>
    </lineage>
</organism>
<name>A0A506PBP6_9FLAO</name>
<dbReference type="AlphaFoldDB" id="A0A506PBP6"/>
<sequence length="169" mass="20139">MKKYISFWNLDYKRNILLGLLSQNRIDYTSRKKRDIKLGVSFDVILSKLKCDKYKLEEITSELYEEKEILYTDVDHKGLYATNKGVVSSKNNKYKKKYEDLWIIMLRNISQILIPIISLIITFYIIAKDEKSTDIKLQELKEDLLNQIEKVKYHPNTEYNMKTDSLNIE</sequence>
<dbReference type="Proteomes" id="UP000317332">
    <property type="component" value="Unassembled WGS sequence"/>
</dbReference>
<keyword evidence="1" id="KW-1133">Transmembrane helix</keyword>
<dbReference type="EMBL" id="VHIQ01000008">
    <property type="protein sequence ID" value="TPV31411.1"/>
    <property type="molecule type" value="Genomic_DNA"/>
</dbReference>
<reference evidence="2 3" key="1">
    <citation type="submission" date="2019-06" db="EMBL/GenBank/DDBJ databases">
        <title>Flavobacteriaceae Paucihalobacterium erythroidium CWB-1, complete genome.</title>
        <authorList>
            <person name="Wu S."/>
        </authorList>
    </citation>
    <scope>NUCLEOTIDE SEQUENCE [LARGE SCALE GENOMIC DNA]</scope>
    <source>
        <strain evidence="2 3">CWB-1</strain>
    </source>
</reference>
<proteinExistence type="predicted"/>
<keyword evidence="1" id="KW-0812">Transmembrane</keyword>
<evidence type="ECO:0000256" key="1">
    <source>
        <dbReference type="SAM" id="Phobius"/>
    </source>
</evidence>
<accession>A0A506PBP6</accession>
<dbReference type="RefSeq" id="WP_140991375.1">
    <property type="nucleotide sequence ID" value="NZ_VHIQ01000008.1"/>
</dbReference>
<feature type="transmembrane region" description="Helical" evidence="1">
    <location>
        <begin position="101"/>
        <end position="126"/>
    </location>
</feature>
<keyword evidence="3" id="KW-1185">Reference proteome</keyword>
<gene>
    <name evidence="2" type="ORF">FJ651_14550</name>
</gene>